<keyword evidence="3" id="KW-1185">Reference proteome</keyword>
<evidence type="ECO:0000313" key="2">
    <source>
        <dbReference type="EMBL" id="RDX43458.1"/>
    </source>
</evidence>
<gene>
    <name evidence="2" type="ORF">OH76DRAFT_1200677</name>
</gene>
<accession>A0A371CT38</accession>
<reference evidence="2 3" key="1">
    <citation type="journal article" date="2018" name="Biotechnol. Biofuels">
        <title>Integrative visual omics of the white-rot fungus Polyporus brumalis exposes the biotechnological potential of its oxidative enzymes for delignifying raw plant biomass.</title>
        <authorList>
            <person name="Miyauchi S."/>
            <person name="Rancon A."/>
            <person name="Drula E."/>
            <person name="Hage H."/>
            <person name="Chaduli D."/>
            <person name="Favel A."/>
            <person name="Grisel S."/>
            <person name="Henrissat B."/>
            <person name="Herpoel-Gimbert I."/>
            <person name="Ruiz-Duenas F.J."/>
            <person name="Chevret D."/>
            <person name="Hainaut M."/>
            <person name="Lin J."/>
            <person name="Wang M."/>
            <person name="Pangilinan J."/>
            <person name="Lipzen A."/>
            <person name="Lesage-Meessen L."/>
            <person name="Navarro D."/>
            <person name="Riley R."/>
            <person name="Grigoriev I.V."/>
            <person name="Zhou S."/>
            <person name="Raouche S."/>
            <person name="Rosso M.N."/>
        </authorList>
    </citation>
    <scope>NUCLEOTIDE SEQUENCE [LARGE SCALE GENOMIC DNA]</scope>
    <source>
        <strain evidence="2 3">BRFM 1820</strain>
    </source>
</reference>
<dbReference type="AlphaFoldDB" id="A0A371CT38"/>
<organism evidence="2 3">
    <name type="scientific">Lentinus brumalis</name>
    <dbReference type="NCBI Taxonomy" id="2498619"/>
    <lineage>
        <taxon>Eukaryota</taxon>
        <taxon>Fungi</taxon>
        <taxon>Dikarya</taxon>
        <taxon>Basidiomycota</taxon>
        <taxon>Agaricomycotina</taxon>
        <taxon>Agaricomycetes</taxon>
        <taxon>Polyporales</taxon>
        <taxon>Polyporaceae</taxon>
        <taxon>Lentinus</taxon>
    </lineage>
</organism>
<name>A0A371CT38_9APHY</name>
<protein>
    <submittedName>
        <fullName evidence="2">Uncharacterized protein</fullName>
    </submittedName>
</protein>
<evidence type="ECO:0000313" key="3">
    <source>
        <dbReference type="Proteomes" id="UP000256964"/>
    </source>
</evidence>
<feature type="region of interest" description="Disordered" evidence="1">
    <location>
        <begin position="1"/>
        <end position="22"/>
    </location>
</feature>
<proteinExistence type="predicted"/>
<dbReference type="Proteomes" id="UP000256964">
    <property type="component" value="Unassembled WGS sequence"/>
</dbReference>
<dbReference type="EMBL" id="KZ857464">
    <property type="protein sequence ID" value="RDX43458.1"/>
    <property type="molecule type" value="Genomic_DNA"/>
</dbReference>
<evidence type="ECO:0000256" key="1">
    <source>
        <dbReference type="SAM" id="MobiDB-lite"/>
    </source>
</evidence>
<sequence length="155" mass="16375">MPSLVRLQDSGPRTQDPGPRHIGLPLQRALDWALVTGHNASDLPGGKLEARSIGTPAACGCTGRLGHPCFARHLTQSEHSASGPTTIVTQGITCCAFAALGCLQGGQHIHPRGPQSLGTARRRQRQRCSGTRLARLLIRSGFSKGRVESRTQAAG</sequence>